<dbReference type="FunFam" id="3.40.50.300:FF:000221">
    <property type="entry name" value="Multidrug ABC transporter ATP-binding protein"/>
    <property type="match status" value="1"/>
</dbReference>
<evidence type="ECO:0000256" key="4">
    <source>
        <dbReference type="ARBA" id="ARBA00022692"/>
    </source>
</evidence>
<dbReference type="RefSeq" id="WP_132584988.1">
    <property type="nucleotide sequence ID" value="NZ_SMAJ01000018.1"/>
</dbReference>
<evidence type="ECO:0000256" key="3">
    <source>
        <dbReference type="ARBA" id="ARBA00022475"/>
    </source>
</evidence>
<dbReference type="GO" id="GO:0005886">
    <property type="term" value="C:plasma membrane"/>
    <property type="evidence" value="ECO:0007669"/>
    <property type="project" value="UniProtKB-SubCell"/>
</dbReference>
<dbReference type="SMART" id="SM00382">
    <property type="entry name" value="AAA"/>
    <property type="match status" value="1"/>
</dbReference>
<dbReference type="PANTHER" id="PTHR43394:SF1">
    <property type="entry name" value="ATP-BINDING CASSETTE SUB-FAMILY B MEMBER 10, MITOCHONDRIAL"/>
    <property type="match status" value="1"/>
</dbReference>
<evidence type="ECO:0000313" key="16">
    <source>
        <dbReference type="Proteomes" id="UP000295525"/>
    </source>
</evidence>
<reference evidence="15 16" key="1">
    <citation type="submission" date="2019-03" db="EMBL/GenBank/DDBJ databases">
        <title>Genomic Encyclopedia of Type Strains, Phase IV (KMG-IV): sequencing the most valuable type-strain genomes for metagenomic binning, comparative biology and taxonomic classification.</title>
        <authorList>
            <person name="Goeker M."/>
        </authorList>
    </citation>
    <scope>NUCLEOTIDE SEQUENCE [LARGE SCALE GENOMIC DNA]</scope>
    <source>
        <strain evidence="15 16">DSM 24591</strain>
    </source>
</reference>
<dbReference type="Pfam" id="PF00664">
    <property type="entry name" value="ABC_membrane"/>
    <property type="match status" value="1"/>
</dbReference>
<dbReference type="EMBL" id="SMAJ01000018">
    <property type="protein sequence ID" value="TCT02531.1"/>
    <property type="molecule type" value="Genomic_DNA"/>
</dbReference>
<comment type="subcellular location">
    <subcellularLocation>
        <location evidence="1">Cell membrane</location>
        <topology evidence="1">Multi-pass membrane protein</topology>
    </subcellularLocation>
</comment>
<dbReference type="GO" id="GO:0005524">
    <property type="term" value="F:ATP binding"/>
    <property type="evidence" value="ECO:0007669"/>
    <property type="project" value="UniProtKB-KW"/>
</dbReference>
<gene>
    <name evidence="15" type="ORF">EDC26_11829</name>
</gene>
<dbReference type="OrthoDB" id="9806127at2"/>
<organism evidence="15 16">
    <name type="scientific">Paralcaligenes ureilyticus</name>
    <dbReference type="NCBI Taxonomy" id="627131"/>
    <lineage>
        <taxon>Bacteria</taxon>
        <taxon>Pseudomonadati</taxon>
        <taxon>Pseudomonadota</taxon>
        <taxon>Betaproteobacteria</taxon>
        <taxon>Burkholderiales</taxon>
        <taxon>Alcaligenaceae</taxon>
        <taxon>Paralcaligenes</taxon>
    </lineage>
</organism>
<evidence type="ECO:0000256" key="8">
    <source>
        <dbReference type="ARBA" id="ARBA00022989"/>
    </source>
</evidence>
<evidence type="ECO:0000256" key="10">
    <source>
        <dbReference type="ARBA" id="ARBA00023136"/>
    </source>
</evidence>
<dbReference type="PROSITE" id="PS00211">
    <property type="entry name" value="ABC_TRANSPORTER_1"/>
    <property type="match status" value="1"/>
</dbReference>
<feature type="domain" description="ABC transporter" evidence="13">
    <location>
        <begin position="523"/>
        <end position="757"/>
    </location>
</feature>
<dbReference type="PROSITE" id="PS50929">
    <property type="entry name" value="ABC_TM1F"/>
    <property type="match status" value="1"/>
</dbReference>
<feature type="transmembrane region" description="Helical" evidence="11">
    <location>
        <begin position="433"/>
        <end position="452"/>
    </location>
</feature>
<evidence type="ECO:0000256" key="11">
    <source>
        <dbReference type="SAM" id="Phobius"/>
    </source>
</evidence>
<evidence type="ECO:0000256" key="6">
    <source>
        <dbReference type="ARBA" id="ARBA00022840"/>
    </source>
</evidence>
<dbReference type="Gene3D" id="2.60.120.10">
    <property type="entry name" value="Jelly Rolls"/>
    <property type="match status" value="1"/>
</dbReference>
<dbReference type="AlphaFoldDB" id="A0A4R3LQK2"/>
<feature type="domain" description="ABC transmembrane type-1" evidence="14">
    <location>
        <begin position="207"/>
        <end position="489"/>
    </location>
</feature>
<dbReference type="InterPro" id="IPR003593">
    <property type="entry name" value="AAA+_ATPase"/>
</dbReference>
<dbReference type="CDD" id="cd00038">
    <property type="entry name" value="CAP_ED"/>
    <property type="match status" value="1"/>
</dbReference>
<dbReference type="Pfam" id="PF00027">
    <property type="entry name" value="cNMP_binding"/>
    <property type="match status" value="1"/>
</dbReference>
<evidence type="ECO:0000256" key="1">
    <source>
        <dbReference type="ARBA" id="ARBA00004651"/>
    </source>
</evidence>
<evidence type="ECO:0000259" key="12">
    <source>
        <dbReference type="PROSITE" id="PS50042"/>
    </source>
</evidence>
<keyword evidence="2" id="KW-0813">Transport</keyword>
<keyword evidence="10 11" id="KW-0472">Membrane</keyword>
<evidence type="ECO:0000256" key="5">
    <source>
        <dbReference type="ARBA" id="ARBA00022741"/>
    </source>
</evidence>
<keyword evidence="4 11" id="KW-0812">Transmembrane</keyword>
<dbReference type="GO" id="GO:0015421">
    <property type="term" value="F:ABC-type oligopeptide transporter activity"/>
    <property type="evidence" value="ECO:0007669"/>
    <property type="project" value="TreeGrafter"/>
</dbReference>
<evidence type="ECO:0000256" key="2">
    <source>
        <dbReference type="ARBA" id="ARBA00022448"/>
    </source>
</evidence>
<comment type="caution">
    <text evidence="15">The sequence shown here is derived from an EMBL/GenBank/DDBJ whole genome shotgun (WGS) entry which is preliminary data.</text>
</comment>
<name>A0A4R3LQK2_9BURK</name>
<feature type="transmembrane region" description="Helical" evidence="11">
    <location>
        <begin position="242"/>
        <end position="264"/>
    </location>
</feature>
<dbReference type="SMART" id="SM00100">
    <property type="entry name" value="cNMP"/>
    <property type="match status" value="1"/>
</dbReference>
<keyword evidence="7" id="KW-1278">Translocase</keyword>
<accession>A0A4R3LQK2</accession>
<protein>
    <submittedName>
        <fullName evidence="15">ATP-binding cassette subfamily B protein</fullName>
    </submittedName>
</protein>
<keyword evidence="9" id="KW-0445">Lipid transport</keyword>
<keyword evidence="6 15" id="KW-0067">ATP-binding</keyword>
<dbReference type="InterPro" id="IPR000595">
    <property type="entry name" value="cNMP-bd_dom"/>
</dbReference>
<evidence type="ECO:0000256" key="7">
    <source>
        <dbReference type="ARBA" id="ARBA00022967"/>
    </source>
</evidence>
<dbReference type="GO" id="GO:0006869">
    <property type="term" value="P:lipid transport"/>
    <property type="evidence" value="ECO:0007669"/>
    <property type="project" value="UniProtKB-KW"/>
</dbReference>
<feature type="transmembrane region" description="Helical" evidence="11">
    <location>
        <begin position="332"/>
        <end position="360"/>
    </location>
</feature>
<dbReference type="PROSITE" id="PS50893">
    <property type="entry name" value="ABC_TRANSPORTER_2"/>
    <property type="match status" value="1"/>
</dbReference>
<evidence type="ECO:0000256" key="9">
    <source>
        <dbReference type="ARBA" id="ARBA00023055"/>
    </source>
</evidence>
<dbReference type="Proteomes" id="UP000295525">
    <property type="component" value="Unassembled WGS sequence"/>
</dbReference>
<keyword evidence="16" id="KW-1185">Reference proteome</keyword>
<dbReference type="InterPro" id="IPR027417">
    <property type="entry name" value="P-loop_NTPase"/>
</dbReference>
<evidence type="ECO:0000259" key="13">
    <source>
        <dbReference type="PROSITE" id="PS50893"/>
    </source>
</evidence>
<dbReference type="PANTHER" id="PTHR43394">
    <property type="entry name" value="ATP-DEPENDENT PERMEASE MDL1, MITOCHONDRIAL"/>
    <property type="match status" value="1"/>
</dbReference>
<dbReference type="SUPFAM" id="SSF52540">
    <property type="entry name" value="P-loop containing nucleoside triphosphate hydrolases"/>
    <property type="match status" value="1"/>
</dbReference>
<evidence type="ECO:0000313" key="15">
    <source>
        <dbReference type="EMBL" id="TCT02531.1"/>
    </source>
</evidence>
<dbReference type="Gene3D" id="1.20.1560.10">
    <property type="entry name" value="ABC transporter type 1, transmembrane domain"/>
    <property type="match status" value="1"/>
</dbReference>
<dbReference type="SUPFAM" id="SSF90123">
    <property type="entry name" value="ABC transporter transmembrane region"/>
    <property type="match status" value="1"/>
</dbReference>
<dbReference type="InterPro" id="IPR039421">
    <property type="entry name" value="Type_1_exporter"/>
</dbReference>
<sequence>MKEQAQSVMQGRFKFPTRRFQRVEQRVYELLKLNIPDEGGLAASVLVSARKNSGTDAELDLVERILTERLGCPEAALGLIGVGILNLVRVKPGDDVVMVNADDVNDLDGLASRLASHAAQARDAIRAGSFVRFLLDVYDARVLLDFARAMKPGVSIDEVCRSVTGKPAVMLQLQWGESLSRERPLKGILPFMRWAAGLLRPYHFFCWLLAIGILIQTIYAMLMPLWLNQLFDHGITPHNAHVIWLTLAYLIGGFLVTAVAGLGIDFSVSTLGPKALNDVRRRVFDKLLALSSRSLNRFKSGDVVTIFAADVFIVENAVIRAISGIVSKSFLMIGSLITAFALDWRMALTTIILLAIAFWAPRQVSRFAVKASYARKVEDGKIAGFVKETVQLLPMIRTLHIGGHRRDQFNGYTSDIYDASYKQYLLGELTTRATVFAVSAAQLGIIGLGAVLSLSGTVSGGVVVAYIGLLLAIGGAAGGIAALIPTAIQAVGSWQRIESLLSYPDDQPVVQNAMPMNEPLSRVALRDVSFSYVGDRLNLDDVTLETPVPRRIALVGPSGSGKSTVINLLSRNYDATSGSVVLNDTDIREIDDRSLFSLIAVVNQDTTLFDGSIRYNIRIGRMDATDAEIEQAARAAEIHSFIVTLPNGYETDVGEGGKLLSGGQRQRIVIARALLRDPKILLLDEATSALDAEAEAAINDTLARVTANRMLFSVTHRLSSCPDMDLICAFRDGKLVETGTHDELLARNGLYAGMWEKQSDISIANAGQDVAISVERLRKIPLFASVPQDDLERVRAMLRVEEVQADTVLTVEGTATGRFYIIARGSVESTVRLGDGATLTMEILEVGDFFGEFALLEDVPNPTTCRTRFPCLLLSLSRQDLRHVADLHRTSGEQSQMEKEIAATLDRRLDAKLDELVGRRLEARRSAAGTAPANAKDRA</sequence>
<dbReference type="PROSITE" id="PS50042">
    <property type="entry name" value="CNMP_BINDING_3"/>
    <property type="match status" value="1"/>
</dbReference>
<dbReference type="CDD" id="cd07346">
    <property type="entry name" value="ABC_6TM_exporters"/>
    <property type="match status" value="1"/>
</dbReference>
<dbReference type="Pfam" id="PF00005">
    <property type="entry name" value="ABC_tran"/>
    <property type="match status" value="1"/>
</dbReference>
<proteinExistence type="predicted"/>
<feature type="domain" description="Cyclic nucleotide-binding" evidence="12">
    <location>
        <begin position="782"/>
        <end position="884"/>
    </location>
</feature>
<keyword evidence="3" id="KW-1003">Cell membrane</keyword>
<dbReference type="InterPro" id="IPR014710">
    <property type="entry name" value="RmlC-like_jellyroll"/>
</dbReference>
<keyword evidence="5" id="KW-0547">Nucleotide-binding</keyword>
<evidence type="ECO:0000259" key="14">
    <source>
        <dbReference type="PROSITE" id="PS50929"/>
    </source>
</evidence>
<dbReference type="InterPro" id="IPR003439">
    <property type="entry name" value="ABC_transporter-like_ATP-bd"/>
</dbReference>
<dbReference type="SUPFAM" id="SSF51206">
    <property type="entry name" value="cAMP-binding domain-like"/>
    <property type="match status" value="1"/>
</dbReference>
<keyword evidence="8 11" id="KW-1133">Transmembrane helix</keyword>
<dbReference type="InterPro" id="IPR018490">
    <property type="entry name" value="cNMP-bd_dom_sf"/>
</dbReference>
<dbReference type="InterPro" id="IPR017871">
    <property type="entry name" value="ABC_transporter-like_CS"/>
</dbReference>
<dbReference type="Gene3D" id="3.40.50.300">
    <property type="entry name" value="P-loop containing nucleotide triphosphate hydrolases"/>
    <property type="match status" value="1"/>
</dbReference>
<dbReference type="InterPro" id="IPR036640">
    <property type="entry name" value="ABC1_TM_sf"/>
</dbReference>
<dbReference type="GO" id="GO:0016887">
    <property type="term" value="F:ATP hydrolysis activity"/>
    <property type="evidence" value="ECO:0007669"/>
    <property type="project" value="InterPro"/>
</dbReference>
<feature type="transmembrane region" description="Helical" evidence="11">
    <location>
        <begin position="464"/>
        <end position="488"/>
    </location>
</feature>
<feature type="transmembrane region" description="Helical" evidence="11">
    <location>
        <begin position="202"/>
        <end position="222"/>
    </location>
</feature>
<dbReference type="InterPro" id="IPR011527">
    <property type="entry name" value="ABC1_TM_dom"/>
</dbReference>